<keyword evidence="3" id="KW-1185">Reference proteome</keyword>
<feature type="non-terminal residue" evidence="2">
    <location>
        <position position="133"/>
    </location>
</feature>
<sequence>SRGGVDGYRHREEVLKPLLVPWINSLYEEGRAPLLLEDGAPVHTARISVEYLEVSHIQKLPWPGHSPDVNAEEHAWPWIRRHITQDFLPSTCEDQCRFQWSYEWENLPQHLINKWIDGIPEVVRQIIKYGGDN</sequence>
<dbReference type="EMBL" id="ML976683">
    <property type="protein sequence ID" value="KAF1973071.1"/>
    <property type="molecule type" value="Genomic_DNA"/>
</dbReference>
<evidence type="ECO:0000313" key="2">
    <source>
        <dbReference type="EMBL" id="KAF1973071.1"/>
    </source>
</evidence>
<dbReference type="AlphaFoldDB" id="A0A6A5V7A3"/>
<gene>
    <name evidence="2" type="ORF">BU23DRAFT_368684</name>
</gene>
<protein>
    <recommendedName>
        <fullName evidence="1">Tc1-like transposase DDE domain-containing protein</fullName>
    </recommendedName>
</protein>
<proteinExistence type="predicted"/>
<dbReference type="GO" id="GO:0003676">
    <property type="term" value="F:nucleic acid binding"/>
    <property type="evidence" value="ECO:0007669"/>
    <property type="project" value="InterPro"/>
</dbReference>
<dbReference type="Proteomes" id="UP000800036">
    <property type="component" value="Unassembled WGS sequence"/>
</dbReference>
<dbReference type="OrthoDB" id="3774633at2759"/>
<evidence type="ECO:0000313" key="3">
    <source>
        <dbReference type="Proteomes" id="UP000800036"/>
    </source>
</evidence>
<dbReference type="InterPro" id="IPR036397">
    <property type="entry name" value="RNaseH_sf"/>
</dbReference>
<dbReference type="Gene3D" id="3.30.420.10">
    <property type="entry name" value="Ribonuclease H-like superfamily/Ribonuclease H"/>
    <property type="match status" value="1"/>
</dbReference>
<accession>A0A6A5V7A3</accession>
<feature type="domain" description="Tc1-like transposase DDE" evidence="1">
    <location>
        <begin position="19"/>
        <end position="85"/>
    </location>
</feature>
<reference evidence="2" key="1">
    <citation type="journal article" date="2020" name="Stud. Mycol.">
        <title>101 Dothideomycetes genomes: a test case for predicting lifestyles and emergence of pathogens.</title>
        <authorList>
            <person name="Haridas S."/>
            <person name="Albert R."/>
            <person name="Binder M."/>
            <person name="Bloem J."/>
            <person name="Labutti K."/>
            <person name="Salamov A."/>
            <person name="Andreopoulos B."/>
            <person name="Baker S."/>
            <person name="Barry K."/>
            <person name="Bills G."/>
            <person name="Bluhm B."/>
            <person name="Cannon C."/>
            <person name="Castanera R."/>
            <person name="Culley D."/>
            <person name="Daum C."/>
            <person name="Ezra D."/>
            <person name="Gonzalez J."/>
            <person name="Henrissat B."/>
            <person name="Kuo A."/>
            <person name="Liang C."/>
            <person name="Lipzen A."/>
            <person name="Lutzoni F."/>
            <person name="Magnuson J."/>
            <person name="Mondo S."/>
            <person name="Nolan M."/>
            <person name="Ohm R."/>
            <person name="Pangilinan J."/>
            <person name="Park H.-J."/>
            <person name="Ramirez L."/>
            <person name="Alfaro M."/>
            <person name="Sun H."/>
            <person name="Tritt A."/>
            <person name="Yoshinaga Y."/>
            <person name="Zwiers L.-H."/>
            <person name="Turgeon B."/>
            <person name="Goodwin S."/>
            <person name="Spatafora J."/>
            <person name="Crous P."/>
            <person name="Grigoriev I."/>
        </authorList>
    </citation>
    <scope>NUCLEOTIDE SEQUENCE</scope>
    <source>
        <strain evidence="2">CBS 107.79</strain>
    </source>
</reference>
<dbReference type="InterPro" id="IPR038717">
    <property type="entry name" value="Tc1-like_DDE_dom"/>
</dbReference>
<name>A0A6A5V7A3_9PLEO</name>
<evidence type="ECO:0000259" key="1">
    <source>
        <dbReference type="Pfam" id="PF13358"/>
    </source>
</evidence>
<organism evidence="2 3">
    <name type="scientific">Bimuria novae-zelandiae CBS 107.79</name>
    <dbReference type="NCBI Taxonomy" id="1447943"/>
    <lineage>
        <taxon>Eukaryota</taxon>
        <taxon>Fungi</taxon>
        <taxon>Dikarya</taxon>
        <taxon>Ascomycota</taxon>
        <taxon>Pezizomycotina</taxon>
        <taxon>Dothideomycetes</taxon>
        <taxon>Pleosporomycetidae</taxon>
        <taxon>Pleosporales</taxon>
        <taxon>Massarineae</taxon>
        <taxon>Didymosphaeriaceae</taxon>
        <taxon>Bimuria</taxon>
    </lineage>
</organism>
<feature type="non-terminal residue" evidence="2">
    <location>
        <position position="1"/>
    </location>
</feature>
<dbReference type="Pfam" id="PF13358">
    <property type="entry name" value="DDE_3"/>
    <property type="match status" value="1"/>
</dbReference>